<evidence type="ECO:0000256" key="8">
    <source>
        <dbReference type="ARBA" id="ARBA00023064"/>
    </source>
</evidence>
<proteinExistence type="inferred from homology"/>
<evidence type="ECO:0000256" key="3">
    <source>
        <dbReference type="ARBA" id="ARBA00012054"/>
    </source>
</evidence>
<keyword evidence="8" id="KW-0311">Gluconate utilization</keyword>
<dbReference type="PANTHER" id="PTHR43442">
    <property type="entry name" value="GLUCONOKINASE-RELATED"/>
    <property type="match status" value="1"/>
</dbReference>
<dbReference type="KEGG" id="smao:CAG99_01475"/>
<keyword evidence="12" id="KW-1185">Reference proteome</keyword>
<evidence type="ECO:0000256" key="10">
    <source>
        <dbReference type="RuleBase" id="RU363066"/>
    </source>
</evidence>
<accession>A0A1W7CS98</accession>
<dbReference type="AlphaFoldDB" id="A0A1W7CS98"/>
<keyword evidence="6 10" id="KW-0418">Kinase</keyword>
<gene>
    <name evidence="11" type="ORF">CAG99_01475</name>
</gene>
<evidence type="ECO:0000313" key="11">
    <source>
        <dbReference type="EMBL" id="ARQ67674.1"/>
    </source>
</evidence>
<evidence type="ECO:0000256" key="5">
    <source>
        <dbReference type="ARBA" id="ARBA00022741"/>
    </source>
</evidence>
<dbReference type="EMBL" id="CP021121">
    <property type="protein sequence ID" value="ARQ67674.1"/>
    <property type="molecule type" value="Genomic_DNA"/>
</dbReference>
<evidence type="ECO:0000256" key="2">
    <source>
        <dbReference type="ARBA" id="ARBA00008420"/>
    </source>
</evidence>
<sequence length="168" mass="17936">MAHYTVVVMGVSGVGKTTVARALADRLGLPFAEADDFHPPANVAKMSSGAPLDDADREPWLASLRAWLGERERRGTGGVMTCSALKRSYRETLRADATGTFFLHLVGSRELIQERVGRRSGHFMPAELLDSQLADLEPLAADENGAELDVGPAPAVLVERAVALLDGA</sequence>
<name>A0A1W7CS98_9ACTN</name>
<keyword evidence="5 10" id="KW-0547">Nucleotide-binding</keyword>
<evidence type="ECO:0000256" key="7">
    <source>
        <dbReference type="ARBA" id="ARBA00022840"/>
    </source>
</evidence>
<dbReference type="CDD" id="cd02021">
    <property type="entry name" value="GntK"/>
    <property type="match status" value="1"/>
</dbReference>
<reference evidence="11 12" key="1">
    <citation type="submission" date="2017-05" db="EMBL/GenBank/DDBJ databases">
        <title>Complete genome sequence of Streptomyces sp. SCSIO 03032 revealed the diverse biosynthetic pathways for its bioactive secondary metabolites.</title>
        <authorList>
            <person name="Ma L."/>
            <person name="Zhu Y."/>
            <person name="Zhang W."/>
            <person name="Zhang G."/>
            <person name="Tian X."/>
            <person name="Zhang S."/>
            <person name="Zhang C."/>
        </authorList>
    </citation>
    <scope>NUCLEOTIDE SEQUENCE [LARGE SCALE GENOMIC DNA]</scope>
    <source>
        <strain evidence="11 12">SCSIO 03032</strain>
    </source>
</reference>
<keyword evidence="7 10" id="KW-0067">ATP-binding</keyword>
<comment type="catalytic activity">
    <reaction evidence="9 10">
        <text>D-gluconate + ATP = 6-phospho-D-gluconate + ADP + H(+)</text>
        <dbReference type="Rhea" id="RHEA:19433"/>
        <dbReference type="ChEBI" id="CHEBI:15378"/>
        <dbReference type="ChEBI" id="CHEBI:18391"/>
        <dbReference type="ChEBI" id="CHEBI:30616"/>
        <dbReference type="ChEBI" id="CHEBI:58759"/>
        <dbReference type="ChEBI" id="CHEBI:456216"/>
        <dbReference type="EC" id="2.7.1.12"/>
    </reaction>
</comment>
<evidence type="ECO:0000256" key="4">
    <source>
        <dbReference type="ARBA" id="ARBA00022679"/>
    </source>
</evidence>
<dbReference type="SUPFAM" id="SSF52540">
    <property type="entry name" value="P-loop containing nucleoside triphosphate hydrolases"/>
    <property type="match status" value="1"/>
</dbReference>
<dbReference type="RefSeq" id="WP_086157197.1">
    <property type="nucleotide sequence ID" value="NZ_CP021121.1"/>
</dbReference>
<dbReference type="GO" id="GO:0046316">
    <property type="term" value="F:gluconokinase activity"/>
    <property type="evidence" value="ECO:0007669"/>
    <property type="project" value="UniProtKB-EC"/>
</dbReference>
<dbReference type="GO" id="GO:0005524">
    <property type="term" value="F:ATP binding"/>
    <property type="evidence" value="ECO:0007669"/>
    <property type="project" value="UniProtKB-KW"/>
</dbReference>
<dbReference type="PANTHER" id="PTHR43442:SF3">
    <property type="entry name" value="GLUCONOKINASE-RELATED"/>
    <property type="match status" value="1"/>
</dbReference>
<dbReference type="Pfam" id="PF13671">
    <property type="entry name" value="AAA_33"/>
    <property type="match status" value="1"/>
</dbReference>
<evidence type="ECO:0000256" key="6">
    <source>
        <dbReference type="ARBA" id="ARBA00022777"/>
    </source>
</evidence>
<keyword evidence="4 10" id="KW-0808">Transferase</keyword>
<comment type="similarity">
    <text evidence="2 10">Belongs to the gluconokinase GntK/GntV family.</text>
</comment>
<evidence type="ECO:0000313" key="12">
    <source>
        <dbReference type="Proteomes" id="UP000194218"/>
    </source>
</evidence>
<dbReference type="GO" id="GO:0005737">
    <property type="term" value="C:cytoplasm"/>
    <property type="evidence" value="ECO:0007669"/>
    <property type="project" value="TreeGrafter"/>
</dbReference>
<dbReference type="GO" id="GO:0019521">
    <property type="term" value="P:D-gluconate metabolic process"/>
    <property type="evidence" value="ECO:0007669"/>
    <property type="project" value="UniProtKB-KW"/>
</dbReference>
<comment type="pathway">
    <text evidence="1">Carbohydrate acid metabolism.</text>
</comment>
<evidence type="ECO:0000256" key="9">
    <source>
        <dbReference type="ARBA" id="ARBA00048090"/>
    </source>
</evidence>
<dbReference type="OrthoDB" id="9795716at2"/>
<protein>
    <recommendedName>
        <fullName evidence="3 10">Gluconokinase</fullName>
        <ecNumber evidence="3 10">2.7.1.12</ecNumber>
    </recommendedName>
</protein>
<organism evidence="11 12">
    <name type="scientific">Streptomyces marincola</name>
    <dbReference type="NCBI Taxonomy" id="2878388"/>
    <lineage>
        <taxon>Bacteria</taxon>
        <taxon>Bacillati</taxon>
        <taxon>Actinomycetota</taxon>
        <taxon>Actinomycetes</taxon>
        <taxon>Kitasatosporales</taxon>
        <taxon>Streptomycetaceae</taxon>
        <taxon>Streptomyces</taxon>
    </lineage>
</organism>
<dbReference type="InterPro" id="IPR006001">
    <property type="entry name" value="Therm_gnt_kin"/>
</dbReference>
<dbReference type="Gene3D" id="3.40.50.300">
    <property type="entry name" value="P-loop containing nucleotide triphosphate hydrolases"/>
    <property type="match status" value="1"/>
</dbReference>
<dbReference type="EC" id="2.7.1.12" evidence="3 10"/>
<dbReference type="Proteomes" id="UP000194218">
    <property type="component" value="Chromosome"/>
</dbReference>
<dbReference type="FunFam" id="3.40.50.300:FF:000522">
    <property type="entry name" value="Gluconokinase"/>
    <property type="match status" value="1"/>
</dbReference>
<evidence type="ECO:0000256" key="1">
    <source>
        <dbReference type="ARBA" id="ARBA00004761"/>
    </source>
</evidence>
<dbReference type="NCBIfam" id="TIGR01313">
    <property type="entry name" value="therm_gnt_kin"/>
    <property type="match status" value="1"/>
</dbReference>
<dbReference type="InterPro" id="IPR027417">
    <property type="entry name" value="P-loop_NTPase"/>
</dbReference>